<proteinExistence type="predicted"/>
<gene>
    <name evidence="1" type="ordered locus">ESA_01671</name>
</gene>
<dbReference type="Proteomes" id="UP000000260">
    <property type="component" value="Chromosome"/>
</dbReference>
<dbReference type="KEGG" id="esa:ESA_01671"/>
<protein>
    <submittedName>
        <fullName evidence="1">Uncharacterized protein</fullName>
    </submittedName>
</protein>
<name>A7MLI1_CROS8</name>
<organism evidence="1 2">
    <name type="scientific">Cronobacter sakazakii (strain ATCC BAA-894)</name>
    <name type="common">Enterobacter sakazakii</name>
    <dbReference type="NCBI Taxonomy" id="290339"/>
    <lineage>
        <taxon>Bacteria</taxon>
        <taxon>Pseudomonadati</taxon>
        <taxon>Pseudomonadota</taxon>
        <taxon>Gammaproteobacteria</taxon>
        <taxon>Enterobacterales</taxon>
        <taxon>Enterobacteriaceae</taxon>
        <taxon>Cronobacter</taxon>
    </lineage>
</organism>
<dbReference type="EMBL" id="CP000783">
    <property type="protein sequence ID" value="ABU76925.1"/>
    <property type="molecule type" value="Genomic_DNA"/>
</dbReference>
<evidence type="ECO:0000313" key="1">
    <source>
        <dbReference type="EMBL" id="ABU76925.1"/>
    </source>
</evidence>
<keyword evidence="2" id="KW-1185">Reference proteome</keyword>
<sequence>MRSTAFQRGLNGVRQFSQVVTCIFDIFGKLIAPFITIRGRHRGFDQFKGGVHRQQAFFRIATGGIIFRQHNSLR</sequence>
<dbReference type="AlphaFoldDB" id="A7MLI1"/>
<accession>A7MLI1</accession>
<dbReference type="HOGENOM" id="CLU_2681492_0_0_6"/>
<evidence type="ECO:0000313" key="2">
    <source>
        <dbReference type="Proteomes" id="UP000000260"/>
    </source>
</evidence>
<reference evidence="1 2" key="1">
    <citation type="journal article" date="2010" name="PLoS ONE">
        <title>Genome sequence of Cronobacter sakazakii BAA-894 and comparative genomic hybridization analysis with other Cronobacter species.</title>
        <authorList>
            <person name="Kucerova E."/>
            <person name="Clifton S.W."/>
            <person name="Xia X.Q."/>
            <person name="Long F."/>
            <person name="Porwollik S."/>
            <person name="Fulton L."/>
            <person name="Fronick C."/>
            <person name="Minx P."/>
            <person name="Kyung K."/>
            <person name="Warren W."/>
            <person name="Fulton R."/>
            <person name="Feng D."/>
            <person name="Wollam A."/>
            <person name="Shah N."/>
            <person name="Bhonagiri V."/>
            <person name="Nash W.E."/>
            <person name="Hallsworth-Pepin K."/>
            <person name="Wilson R.K."/>
            <person name="McClelland M."/>
            <person name="Forsythe S.J."/>
        </authorList>
    </citation>
    <scope>NUCLEOTIDE SEQUENCE [LARGE SCALE GENOMIC DNA]</scope>
    <source>
        <strain evidence="1 2">ATCC BAA-894</strain>
    </source>
</reference>